<organism evidence="2 3">
    <name type="scientific">Streptomyces natalensis ATCC 27448</name>
    <dbReference type="NCBI Taxonomy" id="1240678"/>
    <lineage>
        <taxon>Bacteria</taxon>
        <taxon>Bacillati</taxon>
        <taxon>Actinomycetota</taxon>
        <taxon>Actinomycetes</taxon>
        <taxon>Kitasatosporales</taxon>
        <taxon>Streptomycetaceae</taxon>
        <taxon>Streptomyces</taxon>
    </lineage>
</organism>
<sequence length="64" mass="6912">MGGPRPVRVSTDQQSTAWQNLVLHEAGIEDPVVFEEDLRRCAARDTGVGPSLTPYDSIKSGTQA</sequence>
<dbReference type="Proteomes" id="UP000032458">
    <property type="component" value="Unassembled WGS sequence"/>
</dbReference>
<reference evidence="2 3" key="1">
    <citation type="submission" date="2014-09" db="EMBL/GenBank/DDBJ databases">
        <title>Draft genome sequence of Streptomyces natalensis ATCC 27448, producer of the antifungal pimaricin.</title>
        <authorList>
            <person name="Mendes M.V."/>
            <person name="Beites T."/>
            <person name="Pires S."/>
            <person name="Santos C.L."/>
            <person name="Moradas-Ferreira P."/>
        </authorList>
    </citation>
    <scope>NUCLEOTIDE SEQUENCE [LARGE SCALE GENOMIC DNA]</scope>
    <source>
        <strain evidence="2 3">ATCC 27448</strain>
    </source>
</reference>
<evidence type="ECO:0000313" key="3">
    <source>
        <dbReference type="Proteomes" id="UP000032458"/>
    </source>
</evidence>
<dbReference type="EMBL" id="JRKI01000031">
    <property type="protein sequence ID" value="KIZ15740.1"/>
    <property type="molecule type" value="Genomic_DNA"/>
</dbReference>
<feature type="region of interest" description="Disordered" evidence="1">
    <location>
        <begin position="44"/>
        <end position="64"/>
    </location>
</feature>
<dbReference type="PATRIC" id="fig|1240678.4.peg.5339"/>
<accession>A0A0D7CIT0</accession>
<keyword evidence="3" id="KW-1185">Reference proteome</keyword>
<name>A0A0D7CIT0_9ACTN</name>
<protein>
    <submittedName>
        <fullName evidence="2">Uncharacterized protein</fullName>
    </submittedName>
</protein>
<gene>
    <name evidence="2" type="ORF">SNA_25095</name>
</gene>
<comment type="caution">
    <text evidence="2">The sequence shown here is derived from an EMBL/GenBank/DDBJ whole genome shotgun (WGS) entry which is preliminary data.</text>
</comment>
<proteinExistence type="predicted"/>
<evidence type="ECO:0000256" key="1">
    <source>
        <dbReference type="SAM" id="MobiDB-lite"/>
    </source>
</evidence>
<evidence type="ECO:0000313" key="2">
    <source>
        <dbReference type="EMBL" id="KIZ15740.1"/>
    </source>
</evidence>
<dbReference type="AlphaFoldDB" id="A0A0D7CIT0"/>